<accession>A0A2A9FHN0</accession>
<dbReference type="Pfam" id="PF04029">
    <property type="entry name" value="2-ph_phosp"/>
    <property type="match status" value="1"/>
</dbReference>
<gene>
    <name evidence="2" type="ORF">ATK36_5454</name>
</gene>
<keyword evidence="3" id="KW-1185">Reference proteome</keyword>
<dbReference type="SUPFAM" id="SSF142823">
    <property type="entry name" value="ComB-like"/>
    <property type="match status" value="1"/>
</dbReference>
<dbReference type="InterPro" id="IPR005238">
    <property type="entry name" value="ComB-like"/>
</dbReference>
<dbReference type="AlphaFoldDB" id="A0A2A9FHN0"/>
<comment type="caution">
    <text evidence="2">The sequence shown here is derived from an EMBL/GenBank/DDBJ whole genome shotgun (WGS) entry which is preliminary data.</text>
</comment>
<dbReference type="EMBL" id="PDJK01000002">
    <property type="protein sequence ID" value="PFG50241.1"/>
    <property type="molecule type" value="Genomic_DNA"/>
</dbReference>
<name>A0A2A9FHN0_9PSEU</name>
<dbReference type="GO" id="GO:0050532">
    <property type="term" value="F:2-phosphosulfolactate phosphatase activity"/>
    <property type="evidence" value="ECO:0007669"/>
    <property type="project" value="InterPro"/>
</dbReference>
<dbReference type="Proteomes" id="UP000243542">
    <property type="component" value="Unassembled WGS sequence"/>
</dbReference>
<protein>
    <recommendedName>
        <fullName evidence="1">Probable 2-phosphosulfolactate phosphatase</fullName>
    </recommendedName>
</protein>
<reference evidence="2 3" key="1">
    <citation type="submission" date="2017-10" db="EMBL/GenBank/DDBJ databases">
        <title>Sequencing the genomes of 1000 actinobacteria strains.</title>
        <authorList>
            <person name="Klenk H.-P."/>
        </authorList>
    </citation>
    <scope>NUCLEOTIDE SEQUENCE [LARGE SCALE GENOMIC DNA]</scope>
    <source>
        <strain evidence="2 3">DSM 46092</strain>
    </source>
</reference>
<dbReference type="Gene3D" id="3.90.1560.10">
    <property type="entry name" value="ComB-like"/>
    <property type="match status" value="1"/>
</dbReference>
<organism evidence="2 3">
    <name type="scientific">Amycolatopsis sulphurea</name>
    <dbReference type="NCBI Taxonomy" id="76022"/>
    <lineage>
        <taxon>Bacteria</taxon>
        <taxon>Bacillati</taxon>
        <taxon>Actinomycetota</taxon>
        <taxon>Actinomycetes</taxon>
        <taxon>Pseudonocardiales</taxon>
        <taxon>Pseudonocardiaceae</taxon>
        <taxon>Amycolatopsis</taxon>
    </lineage>
</organism>
<evidence type="ECO:0000313" key="2">
    <source>
        <dbReference type="EMBL" id="PFG50241.1"/>
    </source>
</evidence>
<proteinExistence type="predicted"/>
<dbReference type="GO" id="GO:0000287">
    <property type="term" value="F:magnesium ion binding"/>
    <property type="evidence" value="ECO:0007669"/>
    <property type="project" value="InterPro"/>
</dbReference>
<dbReference type="InterPro" id="IPR036702">
    <property type="entry name" value="ComB-like_sf"/>
</dbReference>
<evidence type="ECO:0000313" key="3">
    <source>
        <dbReference type="Proteomes" id="UP000243542"/>
    </source>
</evidence>
<evidence type="ECO:0000256" key="1">
    <source>
        <dbReference type="ARBA" id="ARBA00021948"/>
    </source>
</evidence>
<sequence>MNITNQPGAAVRLEWGGEGVTALGRDCAVLIIVDVLSFSTTTDLVVARGGRIRPIRWRDERGAASAREAGAVLAGETQWTLRPSSVTEIPSGTLLALPSPNGATLCATAAETGAHVLAGCLRNASAVAAKASALAGGKPIGVIPAGERWGVDLFNPGEKFGPLRPCVEDQLGAGAIVAALAEDGRSLSAEAALAEAAYSASDVHAALLTCVSGRELATAAHGNDLTLAAQLDVSGSVPVLADGILEAR</sequence>